<protein>
    <submittedName>
        <fullName evidence="6">RNA polymerase sigma-70 factor</fullName>
    </submittedName>
</protein>
<keyword evidence="3" id="KW-0731">Sigma factor</keyword>
<dbReference type="PANTHER" id="PTHR43133">
    <property type="entry name" value="RNA POLYMERASE ECF-TYPE SIGMA FACTO"/>
    <property type="match status" value="1"/>
</dbReference>
<dbReference type="InterPro" id="IPR014327">
    <property type="entry name" value="RNA_pol_sigma70_bacteroid"/>
</dbReference>
<dbReference type="GO" id="GO:0016987">
    <property type="term" value="F:sigma factor activity"/>
    <property type="evidence" value="ECO:0007669"/>
    <property type="project" value="UniProtKB-KW"/>
</dbReference>
<organism evidence="6 7">
    <name type="scientific">Maribellus luteus</name>
    <dbReference type="NCBI Taxonomy" id="2305463"/>
    <lineage>
        <taxon>Bacteria</taxon>
        <taxon>Pseudomonadati</taxon>
        <taxon>Bacteroidota</taxon>
        <taxon>Bacteroidia</taxon>
        <taxon>Marinilabiliales</taxon>
        <taxon>Prolixibacteraceae</taxon>
        <taxon>Maribellus</taxon>
    </lineage>
</organism>
<dbReference type="NCBIfam" id="TIGR02937">
    <property type="entry name" value="sigma70-ECF"/>
    <property type="match status" value="1"/>
</dbReference>
<evidence type="ECO:0000313" key="6">
    <source>
        <dbReference type="EMBL" id="RIJ49879.1"/>
    </source>
</evidence>
<dbReference type="InterPro" id="IPR013325">
    <property type="entry name" value="RNA_pol_sigma_r2"/>
</dbReference>
<gene>
    <name evidence="6" type="ORF">D1614_03815</name>
</gene>
<evidence type="ECO:0000256" key="3">
    <source>
        <dbReference type="ARBA" id="ARBA00023082"/>
    </source>
</evidence>
<comment type="similarity">
    <text evidence="1">Belongs to the sigma-70 factor family. ECF subfamily.</text>
</comment>
<sequence>MNLRNKHIRQIAKGDVEIFKLFYESLFQPLCVFSYTFLKDEREAQDLTQDLFLTYWNKKSEFETLDLARAFLYKTAKNRCFNILRTQKIHQKYSEYVLNNEQSYIKQMIIENETYTLLHQTINALPSQTKRIIRLSLAGLKNKEIADHLNISINTVKTLKGHGYATLRQKLSRDMLALTILSVLLN</sequence>
<dbReference type="InterPro" id="IPR036388">
    <property type="entry name" value="WH-like_DNA-bd_sf"/>
</dbReference>
<evidence type="ECO:0000313" key="7">
    <source>
        <dbReference type="Proteomes" id="UP000265926"/>
    </source>
</evidence>
<dbReference type="PANTHER" id="PTHR43133:SF46">
    <property type="entry name" value="RNA POLYMERASE SIGMA-70 FACTOR ECF SUBFAMILY"/>
    <property type="match status" value="1"/>
</dbReference>
<dbReference type="InterPro" id="IPR013249">
    <property type="entry name" value="RNA_pol_sigma70_r4_t2"/>
</dbReference>
<dbReference type="SMART" id="SM00421">
    <property type="entry name" value="HTH_LUXR"/>
    <property type="match status" value="1"/>
</dbReference>
<dbReference type="InterPro" id="IPR000792">
    <property type="entry name" value="Tscrpt_reg_LuxR_C"/>
</dbReference>
<feature type="domain" description="HTH luxR-type" evidence="5">
    <location>
        <begin position="122"/>
        <end position="179"/>
    </location>
</feature>
<dbReference type="Gene3D" id="1.10.1740.10">
    <property type="match status" value="1"/>
</dbReference>
<keyword evidence="7" id="KW-1185">Reference proteome</keyword>
<reference evidence="6 7" key="1">
    <citation type="submission" date="2018-08" db="EMBL/GenBank/DDBJ databases">
        <title>Pallidiluteibacterium maritimus gen. nov., sp. nov., isolated from coastal sediment.</title>
        <authorList>
            <person name="Zhou L.Y."/>
        </authorList>
    </citation>
    <scope>NUCLEOTIDE SEQUENCE [LARGE SCALE GENOMIC DNA]</scope>
    <source>
        <strain evidence="6 7">XSD2</strain>
    </source>
</reference>
<dbReference type="Gene3D" id="1.10.10.10">
    <property type="entry name" value="Winged helix-like DNA-binding domain superfamily/Winged helix DNA-binding domain"/>
    <property type="match status" value="1"/>
</dbReference>
<dbReference type="SUPFAM" id="SSF88659">
    <property type="entry name" value="Sigma3 and sigma4 domains of RNA polymerase sigma factors"/>
    <property type="match status" value="1"/>
</dbReference>
<keyword evidence="4" id="KW-0804">Transcription</keyword>
<dbReference type="InterPro" id="IPR007627">
    <property type="entry name" value="RNA_pol_sigma70_r2"/>
</dbReference>
<dbReference type="EMBL" id="QWGR01000002">
    <property type="protein sequence ID" value="RIJ49879.1"/>
    <property type="molecule type" value="Genomic_DNA"/>
</dbReference>
<evidence type="ECO:0000256" key="4">
    <source>
        <dbReference type="ARBA" id="ARBA00023163"/>
    </source>
</evidence>
<evidence type="ECO:0000256" key="1">
    <source>
        <dbReference type="ARBA" id="ARBA00010641"/>
    </source>
</evidence>
<dbReference type="InterPro" id="IPR013324">
    <property type="entry name" value="RNA_pol_sigma_r3/r4-like"/>
</dbReference>
<dbReference type="Pfam" id="PF04542">
    <property type="entry name" value="Sigma70_r2"/>
    <property type="match status" value="1"/>
</dbReference>
<dbReference type="NCBIfam" id="TIGR02985">
    <property type="entry name" value="Sig70_bacteroi1"/>
    <property type="match status" value="1"/>
</dbReference>
<dbReference type="Pfam" id="PF08281">
    <property type="entry name" value="Sigma70_r4_2"/>
    <property type="match status" value="1"/>
</dbReference>
<accession>A0A399T463</accession>
<dbReference type="InterPro" id="IPR014284">
    <property type="entry name" value="RNA_pol_sigma-70_dom"/>
</dbReference>
<name>A0A399T463_9BACT</name>
<keyword evidence="2" id="KW-0805">Transcription regulation</keyword>
<dbReference type="AlphaFoldDB" id="A0A399T463"/>
<evidence type="ECO:0000259" key="5">
    <source>
        <dbReference type="SMART" id="SM00421"/>
    </source>
</evidence>
<proteinExistence type="inferred from homology"/>
<dbReference type="Proteomes" id="UP000265926">
    <property type="component" value="Unassembled WGS sequence"/>
</dbReference>
<dbReference type="GO" id="GO:0006352">
    <property type="term" value="P:DNA-templated transcription initiation"/>
    <property type="evidence" value="ECO:0007669"/>
    <property type="project" value="InterPro"/>
</dbReference>
<dbReference type="SUPFAM" id="SSF88946">
    <property type="entry name" value="Sigma2 domain of RNA polymerase sigma factors"/>
    <property type="match status" value="1"/>
</dbReference>
<evidence type="ECO:0000256" key="2">
    <source>
        <dbReference type="ARBA" id="ARBA00023015"/>
    </source>
</evidence>
<dbReference type="InterPro" id="IPR039425">
    <property type="entry name" value="RNA_pol_sigma-70-like"/>
</dbReference>
<comment type="caution">
    <text evidence="6">The sequence shown here is derived from an EMBL/GenBank/DDBJ whole genome shotgun (WGS) entry which is preliminary data.</text>
</comment>
<dbReference type="GO" id="GO:0003677">
    <property type="term" value="F:DNA binding"/>
    <property type="evidence" value="ECO:0007669"/>
    <property type="project" value="InterPro"/>
</dbReference>